<feature type="coiled-coil region" evidence="3">
    <location>
        <begin position="235"/>
        <end position="265"/>
    </location>
</feature>
<keyword evidence="1 2" id="KW-0728">SH3 domain</keyword>
<evidence type="ECO:0000259" key="4">
    <source>
        <dbReference type="PROSITE" id="PS50002"/>
    </source>
</evidence>
<keyword evidence="6" id="KW-1185">Reference proteome</keyword>
<evidence type="ECO:0000256" key="2">
    <source>
        <dbReference type="PROSITE-ProRule" id="PRU00192"/>
    </source>
</evidence>
<evidence type="ECO:0000256" key="1">
    <source>
        <dbReference type="ARBA" id="ARBA00022443"/>
    </source>
</evidence>
<dbReference type="Gene3D" id="2.30.30.40">
    <property type="entry name" value="SH3 Domains"/>
    <property type="match status" value="1"/>
</dbReference>
<accession>A0A1Y2ADW3</accession>
<dbReference type="SUPFAM" id="SSF50044">
    <property type="entry name" value="SH3-domain"/>
    <property type="match status" value="1"/>
</dbReference>
<sequence length="368" mass="40845">MSSMSTTLPLVRALTAPARANSSSVGNSSAPAKQKQLTVRILIGYNAILEDELDLVAGNNLIVLETFHDGWGIGMHPFSEQKGAFPLGCVEQPDDVEWASLIVSLNPPTYEEAVSLGSHAFPPFLSSAAEEYAILKNSIMSKYYAQDMIDSKNIAIESIKSKITSFESCLEFIDTEILSAKSDLDKAKNPPQESALALESSKSQMDVTHFKQTLSQLQKSRSHIQNVILKCDLQHSKMIEELKILTDALVELEDLREQLDCLIRRTFLGDKNEVNAAPQIFAKDLIKWKIVGQFENQLDEANFKRSLFKETKELLVVANAHLHAALHSWEVAYEANFSNDSSTMKEESKKAIEEVAEAISLITIAKKT</sequence>
<dbReference type="InterPro" id="IPR001452">
    <property type="entry name" value="SH3_domain"/>
</dbReference>
<protein>
    <recommendedName>
        <fullName evidence="4">SH3 domain-containing protein</fullName>
    </recommendedName>
</protein>
<dbReference type="PROSITE" id="PS50002">
    <property type="entry name" value="SH3"/>
    <property type="match status" value="1"/>
</dbReference>
<evidence type="ECO:0000256" key="3">
    <source>
        <dbReference type="SAM" id="Coils"/>
    </source>
</evidence>
<dbReference type="Proteomes" id="UP000193642">
    <property type="component" value="Unassembled WGS sequence"/>
</dbReference>
<organism evidence="5 6">
    <name type="scientific">Rhizoclosmatium globosum</name>
    <dbReference type="NCBI Taxonomy" id="329046"/>
    <lineage>
        <taxon>Eukaryota</taxon>
        <taxon>Fungi</taxon>
        <taxon>Fungi incertae sedis</taxon>
        <taxon>Chytridiomycota</taxon>
        <taxon>Chytridiomycota incertae sedis</taxon>
        <taxon>Chytridiomycetes</taxon>
        <taxon>Chytridiales</taxon>
        <taxon>Chytriomycetaceae</taxon>
        <taxon>Rhizoclosmatium</taxon>
    </lineage>
</organism>
<proteinExistence type="predicted"/>
<feature type="domain" description="SH3" evidence="4">
    <location>
        <begin position="34"/>
        <end position="95"/>
    </location>
</feature>
<dbReference type="AlphaFoldDB" id="A0A1Y2ADW3"/>
<reference evidence="5 6" key="1">
    <citation type="submission" date="2016-07" db="EMBL/GenBank/DDBJ databases">
        <title>Pervasive Adenine N6-methylation of Active Genes in Fungi.</title>
        <authorList>
            <consortium name="DOE Joint Genome Institute"/>
            <person name="Mondo S.J."/>
            <person name="Dannebaum R.O."/>
            <person name="Kuo R.C."/>
            <person name="Labutti K."/>
            <person name="Haridas S."/>
            <person name="Kuo A."/>
            <person name="Salamov A."/>
            <person name="Ahrendt S.R."/>
            <person name="Lipzen A."/>
            <person name="Sullivan W."/>
            <person name="Andreopoulos W.B."/>
            <person name="Clum A."/>
            <person name="Lindquist E."/>
            <person name="Daum C."/>
            <person name="Ramamoorthy G.K."/>
            <person name="Gryganskyi A."/>
            <person name="Culley D."/>
            <person name="Magnuson J.K."/>
            <person name="James T.Y."/>
            <person name="O'Malley M.A."/>
            <person name="Stajich J.E."/>
            <person name="Spatafora J.W."/>
            <person name="Visel A."/>
            <person name="Grigoriev I.V."/>
        </authorList>
    </citation>
    <scope>NUCLEOTIDE SEQUENCE [LARGE SCALE GENOMIC DNA]</scope>
    <source>
        <strain evidence="5 6">JEL800</strain>
    </source>
</reference>
<evidence type="ECO:0000313" key="5">
    <source>
        <dbReference type="EMBL" id="ORY20758.1"/>
    </source>
</evidence>
<gene>
    <name evidence="5" type="ORF">BCR33DRAFT_862535</name>
</gene>
<name>A0A1Y2ADW3_9FUNG</name>
<dbReference type="InterPro" id="IPR036028">
    <property type="entry name" value="SH3-like_dom_sf"/>
</dbReference>
<comment type="caution">
    <text evidence="5">The sequence shown here is derived from an EMBL/GenBank/DDBJ whole genome shotgun (WGS) entry which is preliminary data.</text>
</comment>
<evidence type="ECO:0000313" key="6">
    <source>
        <dbReference type="Proteomes" id="UP000193642"/>
    </source>
</evidence>
<dbReference type="EMBL" id="MCGO01000226">
    <property type="protein sequence ID" value="ORY20758.1"/>
    <property type="molecule type" value="Genomic_DNA"/>
</dbReference>
<dbReference type="OrthoDB" id="5340910at2759"/>
<keyword evidence="3" id="KW-0175">Coiled coil</keyword>